<dbReference type="GO" id="GO:0016987">
    <property type="term" value="F:sigma factor activity"/>
    <property type="evidence" value="ECO:0007669"/>
    <property type="project" value="UniProtKB-KW"/>
</dbReference>
<proteinExistence type="inferred from homology"/>
<accession>A0A1H2TGG5</accession>
<dbReference type="Pfam" id="PF04542">
    <property type="entry name" value="Sigma70_r2"/>
    <property type="match status" value="1"/>
</dbReference>
<dbReference type="Proteomes" id="UP000199515">
    <property type="component" value="Unassembled WGS sequence"/>
</dbReference>
<comment type="similarity">
    <text evidence="1">Belongs to the sigma-70 factor family. ECF subfamily.</text>
</comment>
<dbReference type="PANTHER" id="PTHR43133:SF25">
    <property type="entry name" value="RNA POLYMERASE SIGMA FACTOR RFAY-RELATED"/>
    <property type="match status" value="1"/>
</dbReference>
<dbReference type="RefSeq" id="WP_245757116.1">
    <property type="nucleotide sequence ID" value="NZ_FNON01000001.1"/>
</dbReference>
<evidence type="ECO:0000313" key="7">
    <source>
        <dbReference type="EMBL" id="SDW42364.1"/>
    </source>
</evidence>
<gene>
    <name evidence="7" type="ORF">SAMN05421504_101540</name>
</gene>
<evidence type="ECO:0000259" key="6">
    <source>
        <dbReference type="Pfam" id="PF08281"/>
    </source>
</evidence>
<evidence type="ECO:0000313" key="8">
    <source>
        <dbReference type="Proteomes" id="UP000199515"/>
    </source>
</evidence>
<sequence>MSSDAAVIEASLGEPGRFAAIFDRHGPHIHRYLARRLGREAADDLVGDTFLIAFDKRGKYDLARPDARPWLYGIATNLVSQYWREQGKQARLRLVTGPEPVQDGHADRVAEQVTAEAMGDVLTQALDTLSEGDRDVLVLIATEGLAYEEVAAALDIPVGTVRSRMFRARKKVRASLGLTTSEEISQHG</sequence>
<dbReference type="Pfam" id="PF08281">
    <property type="entry name" value="Sigma70_r4_2"/>
    <property type="match status" value="1"/>
</dbReference>
<keyword evidence="4" id="KW-0804">Transcription</keyword>
<dbReference type="EMBL" id="FNON01000001">
    <property type="protein sequence ID" value="SDW42364.1"/>
    <property type="molecule type" value="Genomic_DNA"/>
</dbReference>
<dbReference type="GO" id="GO:0003677">
    <property type="term" value="F:DNA binding"/>
    <property type="evidence" value="ECO:0007669"/>
    <property type="project" value="InterPro"/>
</dbReference>
<evidence type="ECO:0000256" key="2">
    <source>
        <dbReference type="ARBA" id="ARBA00023015"/>
    </source>
</evidence>
<dbReference type="InterPro" id="IPR013325">
    <property type="entry name" value="RNA_pol_sigma_r2"/>
</dbReference>
<dbReference type="PANTHER" id="PTHR43133">
    <property type="entry name" value="RNA POLYMERASE ECF-TYPE SIGMA FACTO"/>
    <property type="match status" value="1"/>
</dbReference>
<dbReference type="Gene3D" id="1.10.10.10">
    <property type="entry name" value="Winged helix-like DNA-binding domain superfamily/Winged helix DNA-binding domain"/>
    <property type="match status" value="1"/>
</dbReference>
<evidence type="ECO:0000256" key="4">
    <source>
        <dbReference type="ARBA" id="ARBA00023163"/>
    </source>
</evidence>
<dbReference type="STRING" id="589385.SAMN05421504_101540"/>
<evidence type="ECO:0000256" key="1">
    <source>
        <dbReference type="ARBA" id="ARBA00010641"/>
    </source>
</evidence>
<dbReference type="SUPFAM" id="SSF88946">
    <property type="entry name" value="Sigma2 domain of RNA polymerase sigma factors"/>
    <property type="match status" value="1"/>
</dbReference>
<dbReference type="InterPro" id="IPR013324">
    <property type="entry name" value="RNA_pol_sigma_r3/r4-like"/>
</dbReference>
<feature type="domain" description="RNA polymerase sigma-70 region 2" evidence="5">
    <location>
        <begin position="22"/>
        <end position="88"/>
    </location>
</feature>
<keyword evidence="8" id="KW-1185">Reference proteome</keyword>
<dbReference type="AlphaFoldDB" id="A0A1H2TGG5"/>
<dbReference type="InterPro" id="IPR013249">
    <property type="entry name" value="RNA_pol_sigma70_r4_t2"/>
</dbReference>
<evidence type="ECO:0000256" key="3">
    <source>
        <dbReference type="ARBA" id="ARBA00023082"/>
    </source>
</evidence>
<dbReference type="InterPro" id="IPR039425">
    <property type="entry name" value="RNA_pol_sigma-70-like"/>
</dbReference>
<keyword evidence="2" id="KW-0805">Transcription regulation</keyword>
<protein>
    <submittedName>
        <fullName evidence="7">RNA polymerase sigma-70 factor, ECF subfamily</fullName>
    </submittedName>
</protein>
<dbReference type="NCBIfam" id="TIGR02937">
    <property type="entry name" value="sigma70-ECF"/>
    <property type="match status" value="1"/>
</dbReference>
<dbReference type="SUPFAM" id="SSF88659">
    <property type="entry name" value="Sigma3 and sigma4 domains of RNA polymerase sigma factors"/>
    <property type="match status" value="1"/>
</dbReference>
<evidence type="ECO:0000259" key="5">
    <source>
        <dbReference type="Pfam" id="PF04542"/>
    </source>
</evidence>
<dbReference type="InterPro" id="IPR036388">
    <property type="entry name" value="WH-like_DNA-bd_sf"/>
</dbReference>
<reference evidence="7 8" key="1">
    <citation type="submission" date="2016-10" db="EMBL/GenBank/DDBJ databases">
        <authorList>
            <person name="de Groot N.N."/>
        </authorList>
    </citation>
    <scope>NUCLEOTIDE SEQUENCE [LARGE SCALE GENOMIC DNA]</scope>
    <source>
        <strain evidence="7 8">CPCC 202699</strain>
    </source>
</reference>
<feature type="domain" description="RNA polymerase sigma factor 70 region 4 type 2" evidence="6">
    <location>
        <begin position="122"/>
        <end position="171"/>
    </location>
</feature>
<dbReference type="InterPro" id="IPR014284">
    <property type="entry name" value="RNA_pol_sigma-70_dom"/>
</dbReference>
<dbReference type="CDD" id="cd06171">
    <property type="entry name" value="Sigma70_r4"/>
    <property type="match status" value="1"/>
</dbReference>
<organism evidence="7 8">
    <name type="scientific">Amycolatopsis xylanica</name>
    <dbReference type="NCBI Taxonomy" id="589385"/>
    <lineage>
        <taxon>Bacteria</taxon>
        <taxon>Bacillati</taxon>
        <taxon>Actinomycetota</taxon>
        <taxon>Actinomycetes</taxon>
        <taxon>Pseudonocardiales</taxon>
        <taxon>Pseudonocardiaceae</taxon>
        <taxon>Amycolatopsis</taxon>
    </lineage>
</organism>
<keyword evidence="3" id="KW-0731">Sigma factor</keyword>
<name>A0A1H2TGG5_9PSEU</name>
<dbReference type="GO" id="GO:0006352">
    <property type="term" value="P:DNA-templated transcription initiation"/>
    <property type="evidence" value="ECO:0007669"/>
    <property type="project" value="InterPro"/>
</dbReference>
<dbReference type="InterPro" id="IPR007627">
    <property type="entry name" value="RNA_pol_sigma70_r2"/>
</dbReference>
<dbReference type="Gene3D" id="1.10.1740.10">
    <property type="match status" value="1"/>
</dbReference>